<evidence type="ECO:0000256" key="5">
    <source>
        <dbReference type="ARBA" id="ARBA00023163"/>
    </source>
</evidence>
<keyword evidence="7" id="KW-0175">Coiled coil</keyword>
<dbReference type="InterPro" id="IPR016378">
    <property type="entry name" value="TF_CRE-BP1-typ"/>
</dbReference>
<organism evidence="11 12">
    <name type="scientific">Oryzias sinensis</name>
    <name type="common">Chinese medaka</name>
    <dbReference type="NCBI Taxonomy" id="183150"/>
    <lineage>
        <taxon>Eukaryota</taxon>
        <taxon>Metazoa</taxon>
        <taxon>Chordata</taxon>
        <taxon>Craniata</taxon>
        <taxon>Vertebrata</taxon>
        <taxon>Euteleostomi</taxon>
        <taxon>Actinopterygii</taxon>
        <taxon>Neopterygii</taxon>
        <taxon>Teleostei</taxon>
        <taxon>Neoteleostei</taxon>
        <taxon>Acanthomorphata</taxon>
        <taxon>Ovalentaria</taxon>
        <taxon>Atherinomorphae</taxon>
        <taxon>Beloniformes</taxon>
        <taxon>Adrianichthyidae</taxon>
        <taxon>Oryziinae</taxon>
        <taxon>Oryzias</taxon>
    </lineage>
</organism>
<keyword evidence="2" id="KW-0805">Transcription regulation</keyword>
<dbReference type="InterPro" id="IPR004827">
    <property type="entry name" value="bZIP"/>
</dbReference>
<dbReference type="Ensembl" id="ENSOSIT00000000295.1">
    <property type="protein sequence ID" value="ENSOSIP00000000279.1"/>
    <property type="gene ID" value="ENSOSIG00000000188.1"/>
</dbReference>
<evidence type="ECO:0000256" key="1">
    <source>
        <dbReference type="ARBA" id="ARBA00004123"/>
    </source>
</evidence>
<feature type="domain" description="BZIP" evidence="10">
    <location>
        <begin position="361"/>
        <end position="424"/>
    </location>
</feature>
<evidence type="ECO:0000256" key="4">
    <source>
        <dbReference type="ARBA" id="ARBA00023159"/>
    </source>
</evidence>
<proteinExistence type="predicted"/>
<dbReference type="InterPro" id="IPR046347">
    <property type="entry name" value="bZIP_sf"/>
</dbReference>
<feature type="compositionally biased region" description="Low complexity" evidence="8">
    <location>
        <begin position="327"/>
        <end position="336"/>
    </location>
</feature>
<evidence type="ECO:0000256" key="7">
    <source>
        <dbReference type="SAM" id="Coils"/>
    </source>
</evidence>
<dbReference type="GeneTree" id="ENSGT00940000156582"/>
<feature type="coiled-coil region" evidence="7">
    <location>
        <begin position="386"/>
        <end position="420"/>
    </location>
</feature>
<dbReference type="Pfam" id="PF00170">
    <property type="entry name" value="bZIP_1"/>
    <property type="match status" value="1"/>
</dbReference>
<feature type="region of interest" description="Disordered" evidence="8">
    <location>
        <begin position="447"/>
        <end position="505"/>
    </location>
</feature>
<keyword evidence="9" id="KW-0732">Signal</keyword>
<evidence type="ECO:0000256" key="2">
    <source>
        <dbReference type="ARBA" id="ARBA00023015"/>
    </source>
</evidence>
<feature type="region of interest" description="Disordered" evidence="8">
    <location>
        <begin position="289"/>
        <end position="382"/>
    </location>
</feature>
<dbReference type="GO" id="GO:0003677">
    <property type="term" value="F:DNA binding"/>
    <property type="evidence" value="ECO:0007669"/>
    <property type="project" value="UniProtKB-KW"/>
</dbReference>
<feature type="compositionally biased region" description="Basic and acidic residues" evidence="8">
    <location>
        <begin position="107"/>
        <end position="117"/>
    </location>
</feature>
<evidence type="ECO:0000259" key="10">
    <source>
        <dbReference type="PROSITE" id="PS50217"/>
    </source>
</evidence>
<keyword evidence="6" id="KW-0539">Nucleus</keyword>
<dbReference type="Proteomes" id="UP000694383">
    <property type="component" value="Unplaced"/>
</dbReference>
<feature type="compositionally biased region" description="Polar residues" evidence="8">
    <location>
        <begin position="452"/>
        <end position="478"/>
    </location>
</feature>
<accession>A0A8C7WLX1</accession>
<dbReference type="FunFam" id="1.20.5.170:FF:000010">
    <property type="entry name" value="Cyclic AMP-dependent transcription factor ATF-2"/>
    <property type="match status" value="1"/>
</dbReference>
<dbReference type="Gene3D" id="1.20.5.170">
    <property type="match status" value="1"/>
</dbReference>
<evidence type="ECO:0000313" key="12">
    <source>
        <dbReference type="Proteomes" id="UP000694383"/>
    </source>
</evidence>
<keyword evidence="5" id="KW-0804">Transcription</keyword>
<dbReference type="CDD" id="cd14687">
    <property type="entry name" value="bZIP_ATF2"/>
    <property type="match status" value="1"/>
</dbReference>
<feature type="signal peptide" evidence="9">
    <location>
        <begin position="1"/>
        <end position="19"/>
    </location>
</feature>
<evidence type="ECO:0000256" key="8">
    <source>
        <dbReference type="SAM" id="MobiDB-lite"/>
    </source>
</evidence>
<feature type="chain" id="PRO_5034100898" evidence="9">
    <location>
        <begin position="20"/>
        <end position="515"/>
    </location>
</feature>
<dbReference type="SMART" id="SM00338">
    <property type="entry name" value="BRLZ"/>
    <property type="match status" value="1"/>
</dbReference>
<evidence type="ECO:0000256" key="3">
    <source>
        <dbReference type="ARBA" id="ARBA00023125"/>
    </source>
</evidence>
<keyword evidence="12" id="KW-1185">Reference proteome</keyword>
<dbReference type="SUPFAM" id="SSF57959">
    <property type="entry name" value="Leucine zipper domain"/>
    <property type="match status" value="1"/>
</dbReference>
<name>A0A8C7WLX1_9TELE</name>
<dbReference type="GO" id="GO:0005634">
    <property type="term" value="C:nucleus"/>
    <property type="evidence" value="ECO:0007669"/>
    <property type="project" value="UniProtKB-SubCell"/>
</dbReference>
<reference evidence="11" key="2">
    <citation type="submission" date="2025-09" db="UniProtKB">
        <authorList>
            <consortium name="Ensembl"/>
        </authorList>
    </citation>
    <scope>IDENTIFICATION</scope>
</reference>
<evidence type="ECO:0000256" key="6">
    <source>
        <dbReference type="ARBA" id="ARBA00023242"/>
    </source>
</evidence>
<comment type="subcellular location">
    <subcellularLocation>
        <location evidence="1">Nucleus</location>
    </subcellularLocation>
</comment>
<feature type="compositionally biased region" description="Basic and acidic residues" evidence="8">
    <location>
        <begin position="355"/>
        <end position="372"/>
    </location>
</feature>
<keyword evidence="4" id="KW-0010">Activator</keyword>
<dbReference type="InterPro" id="IPR051027">
    <property type="entry name" value="bZIP_transcription_factors"/>
</dbReference>
<dbReference type="PIRSF" id="PIRSF003153">
    <property type="entry name" value="ATF2_CRE-BP1"/>
    <property type="match status" value="1"/>
</dbReference>
<dbReference type="AlphaFoldDB" id="A0A8C7WLX1"/>
<dbReference type="GO" id="GO:0003700">
    <property type="term" value="F:DNA-binding transcription factor activity"/>
    <property type="evidence" value="ECO:0007669"/>
    <property type="project" value="InterPro"/>
</dbReference>
<reference evidence="11" key="1">
    <citation type="submission" date="2025-08" db="UniProtKB">
        <authorList>
            <consortium name="Ensembl"/>
        </authorList>
    </citation>
    <scope>IDENTIFICATION</scope>
</reference>
<evidence type="ECO:0000313" key="11">
    <source>
        <dbReference type="Ensembl" id="ENSOSIP00000000279.1"/>
    </source>
</evidence>
<dbReference type="PROSITE" id="PS00036">
    <property type="entry name" value="BZIP_BASIC"/>
    <property type="match status" value="1"/>
</dbReference>
<dbReference type="PANTHER" id="PTHR19304">
    <property type="entry name" value="CYCLIC-AMP RESPONSE ELEMENT BINDING PROTEIN"/>
    <property type="match status" value="1"/>
</dbReference>
<dbReference type="PROSITE" id="PS50217">
    <property type="entry name" value="BZIP"/>
    <property type="match status" value="1"/>
</dbReference>
<sequence length="515" mass="55885">MQNKVVFLFIYFLFYLAQRFTNEDHLAVHRHKHEMTLKFGPARTDNIVIADQTPTPTRFLKNCEEVGLFNELASPFDHDFKKAAEDDLKKLPLDLSPLATPVIRNKTEEPAAVDAHRSSPLPHPESTTNDDKDLTLQPASLPTSTIVHPASLQVPNVLLATTEANVVIQPALPSPTSSSVITQVPSTNRPIVPMSGTFPVLLQLPNGQTMPVAIPASITSSSVHIPTTIPLVRPVTVVPAVPGIPGPPSPQPPPTQTEAKLTLKATLSQQLPQVTNGDNGEIQSSAVTHTAPASPGLTPPPAPAAVLTPAPHPPKTEELSTHSLQQPATSTTETPASPAPPAQNPPTTGGRRRRTTSEDPDEKRRKFLERNRAAASRCRQKRKVWVQSLEKKAEDLSSMNGQLQNEVTLLRNEVAQLKQLLLAHKDCPVTAMQKKSGYHISDREESCEEMSVPSSPQNEAIQHSSVSTSNGISASSTAPPERRLFRGSVQPQHRRRAATAGRCPDPAFRKLIVQN</sequence>
<evidence type="ECO:0000256" key="9">
    <source>
        <dbReference type="SAM" id="SignalP"/>
    </source>
</evidence>
<keyword evidence="3" id="KW-0238">DNA-binding</keyword>
<feature type="region of interest" description="Disordered" evidence="8">
    <location>
        <begin position="107"/>
        <end position="137"/>
    </location>
</feature>
<dbReference type="CDD" id="cd12192">
    <property type="entry name" value="GCN4_cent"/>
    <property type="match status" value="1"/>
</dbReference>
<protein>
    <submittedName>
        <fullName evidence="11">Activating transcription factor 2</fullName>
    </submittedName>
</protein>